<dbReference type="Gene3D" id="3.20.20.150">
    <property type="entry name" value="Divalent-metal-dependent TIM barrel enzymes"/>
    <property type="match status" value="1"/>
</dbReference>
<dbReference type="PANTHER" id="PTHR12110:SF41">
    <property type="entry name" value="INOSOSE DEHYDRATASE"/>
    <property type="match status" value="1"/>
</dbReference>
<accession>A0A840CWQ0</accession>
<evidence type="ECO:0000259" key="1">
    <source>
        <dbReference type="Pfam" id="PF01261"/>
    </source>
</evidence>
<reference evidence="2 3" key="1">
    <citation type="submission" date="2020-08" db="EMBL/GenBank/DDBJ databases">
        <title>Genomic Encyclopedia of Type Strains, Phase IV (KMG-IV): sequencing the most valuable type-strain genomes for metagenomic binning, comparative biology and taxonomic classification.</title>
        <authorList>
            <person name="Goeker M."/>
        </authorList>
    </citation>
    <scope>NUCLEOTIDE SEQUENCE [LARGE SCALE GENOMIC DNA]</scope>
    <source>
        <strain evidence="2 3">DSM 104969</strain>
    </source>
</reference>
<dbReference type="Pfam" id="PF01261">
    <property type="entry name" value="AP_endonuc_2"/>
    <property type="match status" value="1"/>
</dbReference>
<sequence>MKHLYYIALLSLIYLLPACSGKQKGTDSEKSSTENAQSKSKESGWRLSMQSYSFHKFTFTEALDKTKGLGLKYIEVFPGHKLGGKWGDKAFSTELTVEERSELKQYANEKGIKIISTGVYTTDNPDDWEKMFILAKDMEMEFISCEPALKDWDLIESLANKYNIKVSVHNHPQPSDYWNPDLLLAQIANRSDKTGACADVGHWCREGLDQIECLHKLKGRIISLHFKDIAEKQEGETEQHDVIWGTGILNVEKMLQTLKDQNFKGVFTIEYEYNWENSVPDIKKCIDYYTRITNNIF</sequence>
<dbReference type="Proteomes" id="UP000555103">
    <property type="component" value="Unassembled WGS sequence"/>
</dbReference>
<dbReference type="AlphaFoldDB" id="A0A840CWQ0"/>
<dbReference type="SUPFAM" id="SSF51658">
    <property type="entry name" value="Xylose isomerase-like"/>
    <property type="match status" value="1"/>
</dbReference>
<protein>
    <submittedName>
        <fullName evidence="2">Sugar phosphate isomerase/epimerase</fullName>
    </submittedName>
</protein>
<dbReference type="RefSeq" id="WP_221233045.1">
    <property type="nucleotide sequence ID" value="NZ_JACIEP010000021.1"/>
</dbReference>
<dbReference type="PANTHER" id="PTHR12110">
    <property type="entry name" value="HYDROXYPYRUVATE ISOMERASE"/>
    <property type="match status" value="1"/>
</dbReference>
<comment type="caution">
    <text evidence="2">The sequence shown here is derived from an EMBL/GenBank/DDBJ whole genome shotgun (WGS) entry which is preliminary data.</text>
</comment>
<dbReference type="InterPro" id="IPR013022">
    <property type="entry name" value="Xyl_isomerase-like_TIM-brl"/>
</dbReference>
<proteinExistence type="predicted"/>
<gene>
    <name evidence="2" type="ORF">GGR21_003951</name>
</gene>
<feature type="domain" description="Xylose isomerase-like TIM barrel" evidence="1">
    <location>
        <begin position="64"/>
        <end position="277"/>
    </location>
</feature>
<dbReference type="GO" id="GO:0016853">
    <property type="term" value="F:isomerase activity"/>
    <property type="evidence" value="ECO:0007669"/>
    <property type="project" value="UniProtKB-KW"/>
</dbReference>
<keyword evidence="2" id="KW-0413">Isomerase</keyword>
<keyword evidence="3" id="KW-1185">Reference proteome</keyword>
<dbReference type="InterPro" id="IPR036237">
    <property type="entry name" value="Xyl_isomerase-like_sf"/>
</dbReference>
<organism evidence="2 3">
    <name type="scientific">Dysgonomonas hofstadii</name>
    <dbReference type="NCBI Taxonomy" id="637886"/>
    <lineage>
        <taxon>Bacteria</taxon>
        <taxon>Pseudomonadati</taxon>
        <taxon>Bacteroidota</taxon>
        <taxon>Bacteroidia</taxon>
        <taxon>Bacteroidales</taxon>
        <taxon>Dysgonomonadaceae</taxon>
        <taxon>Dysgonomonas</taxon>
    </lineage>
</organism>
<dbReference type="EMBL" id="JACIEP010000021">
    <property type="protein sequence ID" value="MBB4038024.1"/>
    <property type="molecule type" value="Genomic_DNA"/>
</dbReference>
<name>A0A840CWQ0_9BACT</name>
<evidence type="ECO:0000313" key="3">
    <source>
        <dbReference type="Proteomes" id="UP000555103"/>
    </source>
</evidence>
<evidence type="ECO:0000313" key="2">
    <source>
        <dbReference type="EMBL" id="MBB4038024.1"/>
    </source>
</evidence>
<dbReference type="InterPro" id="IPR050312">
    <property type="entry name" value="IolE/XylAMocC-like"/>
</dbReference>